<keyword evidence="5 7" id="KW-1133">Transmembrane helix</keyword>
<dbReference type="InterPro" id="IPR051447">
    <property type="entry name" value="Lipoprotein-release_system"/>
</dbReference>
<reference evidence="10" key="1">
    <citation type="submission" date="2019-12" db="EMBL/GenBank/DDBJ databases">
        <title>Actinomadura physcomitrii sp. nov., a novel actinomycete isolated from moss [Physcomitrium sphaericum (Ludw) Fuernr].</title>
        <authorList>
            <person name="Zhuang X."/>
        </authorList>
    </citation>
    <scope>NUCLEOTIDE SEQUENCE [LARGE SCALE GENOMIC DNA]</scope>
    <source>
        <strain evidence="10">LD22</strain>
    </source>
</reference>
<evidence type="ECO:0000256" key="7">
    <source>
        <dbReference type="SAM" id="Phobius"/>
    </source>
</evidence>
<comment type="subcellular location">
    <subcellularLocation>
        <location evidence="1">Cell membrane</location>
        <topology evidence="1">Multi-pass membrane protein</topology>
    </subcellularLocation>
</comment>
<name>A0A6I4M810_9ACTN</name>
<keyword evidence="4 7" id="KW-0812">Transmembrane</keyword>
<feature type="domain" description="ABC3 transporter permease C-terminal" evidence="8">
    <location>
        <begin position="269"/>
        <end position="389"/>
    </location>
</feature>
<feature type="domain" description="MacB-like periplasmic core" evidence="9">
    <location>
        <begin position="443"/>
        <end position="645"/>
    </location>
</feature>
<evidence type="ECO:0000313" key="10">
    <source>
        <dbReference type="EMBL" id="MWA00505.1"/>
    </source>
</evidence>
<feature type="domain" description="ABC3 transporter permease C-terminal" evidence="8">
    <location>
        <begin position="675"/>
        <end position="780"/>
    </location>
</feature>
<dbReference type="PANTHER" id="PTHR30489">
    <property type="entry name" value="LIPOPROTEIN-RELEASING SYSTEM TRANSMEMBRANE PROTEIN LOLE"/>
    <property type="match status" value="1"/>
</dbReference>
<evidence type="ECO:0000256" key="4">
    <source>
        <dbReference type="ARBA" id="ARBA00022692"/>
    </source>
</evidence>
<dbReference type="InterPro" id="IPR025857">
    <property type="entry name" value="MacB_PCD"/>
</dbReference>
<organism evidence="10 11">
    <name type="scientific">Actinomadura physcomitrii</name>
    <dbReference type="NCBI Taxonomy" id="2650748"/>
    <lineage>
        <taxon>Bacteria</taxon>
        <taxon>Bacillati</taxon>
        <taxon>Actinomycetota</taxon>
        <taxon>Actinomycetes</taxon>
        <taxon>Streptosporangiales</taxon>
        <taxon>Thermomonosporaceae</taxon>
        <taxon>Actinomadura</taxon>
    </lineage>
</organism>
<evidence type="ECO:0000256" key="2">
    <source>
        <dbReference type="ARBA" id="ARBA00005236"/>
    </source>
</evidence>
<evidence type="ECO:0000256" key="5">
    <source>
        <dbReference type="ARBA" id="ARBA00022989"/>
    </source>
</evidence>
<accession>A0A6I4M810</accession>
<dbReference type="GO" id="GO:0044874">
    <property type="term" value="P:lipoprotein localization to outer membrane"/>
    <property type="evidence" value="ECO:0007669"/>
    <property type="project" value="TreeGrafter"/>
</dbReference>
<feature type="transmembrane region" description="Helical" evidence="7">
    <location>
        <begin position="20"/>
        <end position="40"/>
    </location>
</feature>
<dbReference type="RefSeq" id="WP_151593015.1">
    <property type="nucleotide sequence ID" value="NZ_WBMS02000005.1"/>
</dbReference>
<evidence type="ECO:0000259" key="8">
    <source>
        <dbReference type="Pfam" id="PF02687"/>
    </source>
</evidence>
<evidence type="ECO:0000256" key="6">
    <source>
        <dbReference type="ARBA" id="ARBA00023136"/>
    </source>
</evidence>
<feature type="transmembrane region" description="Helical" evidence="7">
    <location>
        <begin position="725"/>
        <end position="749"/>
    </location>
</feature>
<proteinExistence type="inferred from homology"/>
<keyword evidence="6 7" id="KW-0472">Membrane</keyword>
<dbReference type="EMBL" id="WBMS02000005">
    <property type="protein sequence ID" value="MWA00505.1"/>
    <property type="molecule type" value="Genomic_DNA"/>
</dbReference>
<feature type="transmembrane region" description="Helical" evidence="7">
    <location>
        <begin position="314"/>
        <end position="337"/>
    </location>
</feature>
<dbReference type="Pfam" id="PF02687">
    <property type="entry name" value="FtsX"/>
    <property type="match status" value="2"/>
</dbReference>
<dbReference type="Pfam" id="PF12704">
    <property type="entry name" value="MacB_PCD"/>
    <property type="match status" value="1"/>
</dbReference>
<evidence type="ECO:0000259" key="9">
    <source>
        <dbReference type="Pfam" id="PF12704"/>
    </source>
</evidence>
<sequence length="802" mass="82787">MSVLTVKLRRDLRRRPAQLVSVVVLVMLGVALFGASYDAYRNLDSGYQRLFERYRFADLTLSGGDTAAIAAAAAAEPGVAATAARTVADVPMRMPDGGTFVGRVIGMPAGSQPAVDKVQVLRGRYLDASAPAGVLAEKHVADHARLRPGARVAVWHGGAWQPLEVRGTASSTEYLWPAASRQDALPAPGSFGVLFVAEPLAERIAGTSAPNQVAVYYTAAGRRHTGWLDAALTAAARRHGAGAAVTRADQPGNATLAEDIKGFAELAVLFPLLFLAAAGVAVYVVLARRVARDRVVIGTLRASGFRRRTLVGHYLATGLAAGLAGAVPGAAAGVLLAGTVTRLYGEAIGLPETFVSVRAATVAAGLGYGLAAGALAALAPALSAARVPPAEAMRGIVPSAGGRGALARLGRLGRIGRLRRVGRAVPAGAWLVLRGPSRQFRRTVYTMSGVVLALVLILVSWGMLDSSKATVSRQFDQVQRQDAELTLAGPAGPAALAALATVPGIRAAEPSAQVQATVTAGGKAYSTALVGYRPGTAMHRFLTPGGGARALPARGVLLGRAMRGRLGVTAGDRVTLRLPGGRTAATTVAGFVDEPLGTYAYTSLAQVDAWAPAGGAQGSSGRRDTALVRFAPGADRAAAEHALSARPGVVACTDAHALRRTMDGYMKLFYVFVAVMLAFGGLLAFTVLFATLSVNLAERGTELATLRASGVGRRRLARLVTTENLLAVAVGAVPGLILGRLATGAFLGAFNSDLMAFHTDIRPATLAWSALAVLAVAFLAQRPGLRALARQNLGALVRERSG</sequence>
<protein>
    <submittedName>
        <fullName evidence="10">FtsX-like permease family protein</fullName>
    </submittedName>
</protein>
<keyword evidence="11" id="KW-1185">Reference proteome</keyword>
<comment type="similarity">
    <text evidence="2">Belongs to the ABC-4 integral membrane protein family. LolC/E subfamily.</text>
</comment>
<dbReference type="PANTHER" id="PTHR30489:SF0">
    <property type="entry name" value="LIPOPROTEIN-RELEASING SYSTEM TRANSMEMBRANE PROTEIN LOLE"/>
    <property type="match status" value="1"/>
</dbReference>
<gene>
    <name evidence="10" type="ORF">F8568_008970</name>
</gene>
<keyword evidence="3" id="KW-1003">Cell membrane</keyword>
<dbReference type="GO" id="GO:0098797">
    <property type="term" value="C:plasma membrane protein complex"/>
    <property type="evidence" value="ECO:0007669"/>
    <property type="project" value="TreeGrafter"/>
</dbReference>
<evidence type="ECO:0000256" key="3">
    <source>
        <dbReference type="ARBA" id="ARBA00022475"/>
    </source>
</evidence>
<evidence type="ECO:0000256" key="1">
    <source>
        <dbReference type="ARBA" id="ARBA00004651"/>
    </source>
</evidence>
<dbReference type="AlphaFoldDB" id="A0A6I4M810"/>
<feature type="transmembrane region" description="Helical" evidence="7">
    <location>
        <begin position="444"/>
        <end position="464"/>
    </location>
</feature>
<dbReference type="Proteomes" id="UP000462055">
    <property type="component" value="Unassembled WGS sequence"/>
</dbReference>
<feature type="transmembrane region" description="Helical" evidence="7">
    <location>
        <begin position="357"/>
        <end position="379"/>
    </location>
</feature>
<evidence type="ECO:0000313" key="11">
    <source>
        <dbReference type="Proteomes" id="UP000462055"/>
    </source>
</evidence>
<feature type="transmembrane region" description="Helical" evidence="7">
    <location>
        <begin position="266"/>
        <end position="286"/>
    </location>
</feature>
<dbReference type="InterPro" id="IPR003838">
    <property type="entry name" value="ABC3_permease_C"/>
</dbReference>
<feature type="transmembrane region" description="Helical" evidence="7">
    <location>
        <begin position="668"/>
        <end position="690"/>
    </location>
</feature>
<feature type="transmembrane region" description="Helical" evidence="7">
    <location>
        <begin position="761"/>
        <end position="780"/>
    </location>
</feature>
<comment type="caution">
    <text evidence="10">The sequence shown here is derived from an EMBL/GenBank/DDBJ whole genome shotgun (WGS) entry which is preliminary data.</text>
</comment>